<feature type="compositionally biased region" description="Low complexity" evidence="1">
    <location>
        <begin position="10"/>
        <end position="23"/>
    </location>
</feature>
<organism evidence="3 4">
    <name type="scientific">Hibiscus syriacus</name>
    <name type="common">Rose of Sharon</name>
    <dbReference type="NCBI Taxonomy" id="106335"/>
    <lineage>
        <taxon>Eukaryota</taxon>
        <taxon>Viridiplantae</taxon>
        <taxon>Streptophyta</taxon>
        <taxon>Embryophyta</taxon>
        <taxon>Tracheophyta</taxon>
        <taxon>Spermatophyta</taxon>
        <taxon>Magnoliopsida</taxon>
        <taxon>eudicotyledons</taxon>
        <taxon>Gunneridae</taxon>
        <taxon>Pentapetalae</taxon>
        <taxon>rosids</taxon>
        <taxon>malvids</taxon>
        <taxon>Malvales</taxon>
        <taxon>Malvaceae</taxon>
        <taxon>Malvoideae</taxon>
        <taxon>Hibiscus</taxon>
    </lineage>
</organism>
<evidence type="ECO:0000256" key="1">
    <source>
        <dbReference type="SAM" id="MobiDB-lite"/>
    </source>
</evidence>
<feature type="transmembrane region" description="Helical" evidence="2">
    <location>
        <begin position="45"/>
        <end position="70"/>
    </location>
</feature>
<keyword evidence="2" id="KW-0472">Membrane</keyword>
<dbReference type="AlphaFoldDB" id="A0A6A2ZRA4"/>
<dbReference type="EMBL" id="VEPZ02001111">
    <property type="protein sequence ID" value="KAE8694300.1"/>
    <property type="molecule type" value="Genomic_DNA"/>
</dbReference>
<proteinExistence type="predicted"/>
<dbReference type="GO" id="GO:0016567">
    <property type="term" value="P:protein ubiquitination"/>
    <property type="evidence" value="ECO:0007669"/>
    <property type="project" value="UniProtKB-UniPathway"/>
</dbReference>
<keyword evidence="2" id="KW-0812">Transmembrane</keyword>
<evidence type="ECO:0000313" key="4">
    <source>
        <dbReference type="Proteomes" id="UP000436088"/>
    </source>
</evidence>
<keyword evidence="2" id="KW-1133">Transmembrane helix</keyword>
<feature type="region of interest" description="Disordered" evidence="1">
    <location>
        <begin position="1"/>
        <end position="23"/>
    </location>
</feature>
<gene>
    <name evidence="3" type="ORF">F3Y22_tig00110785pilonHSYRG00192</name>
</gene>
<dbReference type="Proteomes" id="UP000436088">
    <property type="component" value="Unassembled WGS sequence"/>
</dbReference>
<comment type="caution">
    <text evidence="3">The sequence shown here is derived from an EMBL/GenBank/DDBJ whole genome shotgun (WGS) entry which is preliminary data.</text>
</comment>
<sequence length="184" mass="21099">MRPPQAPPVSSSKPSLTSYTSNSTCTPHICRWQPYTNSNNFQDNVAMVLIILFCALICSVVLNATVRCFLRGVLGGGEHRPRRFGDGSHLPRTQQEIGRESHTRSQVQHAWWRLRQWFTRPVWSSPERRVVNPNVQFACRNSRRAMEFKCWLNVNMVSMYNVFSGGWLPTPRVPLAVVAVFGRR</sequence>
<reference evidence="3" key="1">
    <citation type="submission" date="2019-09" db="EMBL/GenBank/DDBJ databases">
        <title>Draft genome information of white flower Hibiscus syriacus.</title>
        <authorList>
            <person name="Kim Y.-M."/>
        </authorList>
    </citation>
    <scope>NUCLEOTIDE SEQUENCE [LARGE SCALE GENOMIC DNA]</scope>
    <source>
        <strain evidence="3">YM2019G1</strain>
    </source>
</reference>
<protein>
    <submittedName>
        <fullName evidence="3">Actin 7 isoform 1</fullName>
    </submittedName>
</protein>
<evidence type="ECO:0000313" key="3">
    <source>
        <dbReference type="EMBL" id="KAE8694300.1"/>
    </source>
</evidence>
<name>A0A6A2ZRA4_HIBSY</name>
<evidence type="ECO:0000256" key="2">
    <source>
        <dbReference type="SAM" id="Phobius"/>
    </source>
</evidence>
<keyword evidence="4" id="KW-1185">Reference proteome</keyword>
<accession>A0A6A2ZRA4</accession>
<dbReference type="UniPathway" id="UPA00143"/>